<proteinExistence type="predicted"/>
<dbReference type="SMART" id="SM00369">
    <property type="entry name" value="LRR_TYP"/>
    <property type="match status" value="2"/>
</dbReference>
<protein>
    <submittedName>
        <fullName evidence="9">E3 ubiquitin-protein ligase LRSAM1-like</fullName>
    </submittedName>
</protein>
<dbReference type="PROSITE" id="PS50089">
    <property type="entry name" value="ZF_RING_2"/>
    <property type="match status" value="1"/>
</dbReference>
<dbReference type="PROSITE" id="PS51450">
    <property type="entry name" value="LRR"/>
    <property type="match status" value="2"/>
</dbReference>
<evidence type="ECO:0000256" key="5">
    <source>
        <dbReference type="PROSITE-ProRule" id="PRU00175"/>
    </source>
</evidence>
<evidence type="ECO:0000256" key="6">
    <source>
        <dbReference type="SAM" id="Coils"/>
    </source>
</evidence>
<name>A0A6J1X3V3_GALME</name>
<dbReference type="InterPro" id="IPR013083">
    <property type="entry name" value="Znf_RING/FYVE/PHD"/>
</dbReference>
<reference evidence="9" key="1">
    <citation type="submission" date="2025-08" db="UniProtKB">
        <authorList>
            <consortium name="RefSeq"/>
        </authorList>
    </citation>
    <scope>IDENTIFICATION</scope>
    <source>
        <tissue evidence="9">Whole larvae</tissue>
    </source>
</reference>
<dbReference type="RefSeq" id="XP_026764232.1">
    <property type="nucleotide sequence ID" value="XM_026908431.3"/>
</dbReference>
<evidence type="ECO:0000256" key="3">
    <source>
        <dbReference type="ARBA" id="ARBA00022771"/>
    </source>
</evidence>
<evidence type="ECO:0000256" key="4">
    <source>
        <dbReference type="ARBA" id="ARBA00022833"/>
    </source>
</evidence>
<accession>A0A6J1X3V3</accession>
<dbReference type="SUPFAM" id="SSF57850">
    <property type="entry name" value="RING/U-box"/>
    <property type="match status" value="1"/>
</dbReference>
<keyword evidence="3 5" id="KW-0479">Metal-binding</keyword>
<dbReference type="Pfam" id="PF13920">
    <property type="entry name" value="zf-C3HC4_3"/>
    <property type="match status" value="1"/>
</dbReference>
<dbReference type="InterPro" id="IPR032675">
    <property type="entry name" value="LRR_dom_sf"/>
</dbReference>
<gene>
    <name evidence="9" type="primary">LOC113522668</name>
</gene>
<keyword evidence="8" id="KW-1185">Reference proteome</keyword>
<dbReference type="Proteomes" id="UP001652740">
    <property type="component" value="Unplaced"/>
</dbReference>
<dbReference type="AlphaFoldDB" id="A0A6J1X3V3"/>
<dbReference type="InterPro" id="IPR050216">
    <property type="entry name" value="LRR_domain-containing"/>
</dbReference>
<dbReference type="SUPFAM" id="SSF52075">
    <property type="entry name" value="Outer arm dynein light chain 1"/>
    <property type="match status" value="1"/>
</dbReference>
<keyword evidence="3 5" id="KW-0863">Zinc-finger</keyword>
<feature type="coiled-coil region" evidence="6">
    <location>
        <begin position="298"/>
        <end position="325"/>
    </location>
</feature>
<evidence type="ECO:0000313" key="8">
    <source>
        <dbReference type="Proteomes" id="UP001652740"/>
    </source>
</evidence>
<dbReference type="InterPro" id="IPR003591">
    <property type="entry name" value="Leu-rich_rpt_typical-subtyp"/>
</dbReference>
<dbReference type="GO" id="GO:0005737">
    <property type="term" value="C:cytoplasm"/>
    <property type="evidence" value="ECO:0007669"/>
    <property type="project" value="TreeGrafter"/>
</dbReference>
<dbReference type="Gene3D" id="3.80.10.10">
    <property type="entry name" value="Ribonuclease Inhibitor"/>
    <property type="match status" value="1"/>
</dbReference>
<dbReference type="CDD" id="cd16515">
    <property type="entry name" value="RING-HC_LRSAM1"/>
    <property type="match status" value="1"/>
</dbReference>
<dbReference type="InterPro" id="IPR013761">
    <property type="entry name" value="SAM/pointed_sf"/>
</dbReference>
<feature type="coiled-coil region" evidence="6">
    <location>
        <begin position="483"/>
        <end position="521"/>
    </location>
</feature>
<dbReference type="GO" id="GO:0008270">
    <property type="term" value="F:zinc ion binding"/>
    <property type="evidence" value="ECO:0007669"/>
    <property type="project" value="UniProtKB-KW"/>
</dbReference>
<dbReference type="InterPro" id="IPR001841">
    <property type="entry name" value="Znf_RING"/>
</dbReference>
<dbReference type="Pfam" id="PF13855">
    <property type="entry name" value="LRR_8"/>
    <property type="match status" value="1"/>
</dbReference>
<dbReference type="SUPFAM" id="SSF47769">
    <property type="entry name" value="SAM/Pointed domain"/>
    <property type="match status" value="1"/>
</dbReference>
<dbReference type="PANTHER" id="PTHR48051:SF47">
    <property type="entry name" value="LEUCINE RICH REPEAT AND STERILE ALPHA MOTIF CONTAINING 1"/>
    <property type="match status" value="1"/>
</dbReference>
<evidence type="ECO:0000313" key="9">
    <source>
        <dbReference type="RefSeq" id="XP_026764232.1"/>
    </source>
</evidence>
<evidence type="ECO:0000259" key="7">
    <source>
        <dbReference type="PROSITE" id="PS50089"/>
    </source>
</evidence>
<dbReference type="PANTHER" id="PTHR48051">
    <property type="match status" value="1"/>
</dbReference>
<sequence>MGCGVSCLTQTTMLLFGKNSNNTNESRAKLERKLYLAKESPEPDFDLSDCQLRHVPSGIYSICKVYRKHHLYLHCNNLHSLEGGGQLSDLYCLKVLNISSNKFLQLSCDIKYLVNLTELYVQDNNLKDIPNSIEFLQSLQILNVSKNRLKTLTPSLGKLKTLRQLDITENNDLKELCPELCFATNIISLKLDSEHFIFPPAGVARLETFEIMSYLCKQMNVDYIPPSSTDSEILSIQSPSYVYDPFLKYNMTTWEEHEAAVMEQENKFHEAAKQQREKFLTKVLQEQQELDSEIARIHEAKEVERQRLLKAIQDDEREVECLVRNFIQSDLLKPEILQQQLAHEQAEHDRLLEITRQNYDNIKRVDVLKAMEALIEEDFSIQHSKKHYEDSLNDMKHSILMQEMEGAVKLEELLSAKDQSHTVLVQQLLEDEDLQKAMVASLIERVDSRSWSLNQEIALISAHLARLSVIEQEKKKLQISCNYNELLHQRMQLVNLLDDLLEQRNKRRKQLVDTLKEMENETVKTTDFWLRNYQKLIDSAPKNLLEVGKQLDPVLANYLLQEGVIHCLPFLVKFLFSDKSLLNVTIDDLRENGVSLSSDRKSILRAINYYVKAKTQIHSLADNVDRVIPSAPTEEDVEQNYTGVVTTSETENSILESECVICMDAKCEVIFIPCGHMCCCQPCTESEKKIESCPLCRDNIERTIKVRVA</sequence>
<dbReference type="Gene3D" id="3.30.40.10">
    <property type="entry name" value="Zinc/RING finger domain, C3HC4 (zinc finger)"/>
    <property type="match status" value="1"/>
</dbReference>
<dbReference type="SMART" id="SM00364">
    <property type="entry name" value="LRR_BAC"/>
    <property type="match status" value="3"/>
</dbReference>
<dbReference type="GeneID" id="113522668"/>
<dbReference type="OrthoDB" id="1711136at2759"/>
<keyword evidence="1" id="KW-0433">Leucine-rich repeat</keyword>
<keyword evidence="6" id="KW-0175">Coiled coil</keyword>
<organism evidence="8 9">
    <name type="scientific">Galleria mellonella</name>
    <name type="common">Greater wax moth</name>
    <dbReference type="NCBI Taxonomy" id="7137"/>
    <lineage>
        <taxon>Eukaryota</taxon>
        <taxon>Metazoa</taxon>
        <taxon>Ecdysozoa</taxon>
        <taxon>Arthropoda</taxon>
        <taxon>Hexapoda</taxon>
        <taxon>Insecta</taxon>
        <taxon>Pterygota</taxon>
        <taxon>Neoptera</taxon>
        <taxon>Endopterygota</taxon>
        <taxon>Lepidoptera</taxon>
        <taxon>Glossata</taxon>
        <taxon>Ditrysia</taxon>
        <taxon>Pyraloidea</taxon>
        <taxon>Pyralidae</taxon>
        <taxon>Galleriinae</taxon>
        <taxon>Galleria</taxon>
    </lineage>
</organism>
<dbReference type="KEGG" id="gmw:113522668"/>
<keyword evidence="4" id="KW-0862">Zinc</keyword>
<dbReference type="InterPro" id="IPR001611">
    <property type="entry name" value="Leu-rich_rpt"/>
</dbReference>
<feature type="domain" description="RING-type" evidence="7">
    <location>
        <begin position="659"/>
        <end position="697"/>
    </location>
</feature>
<dbReference type="CDD" id="cd09487">
    <property type="entry name" value="SAM_superfamily"/>
    <property type="match status" value="1"/>
</dbReference>
<evidence type="ECO:0000256" key="1">
    <source>
        <dbReference type="ARBA" id="ARBA00022614"/>
    </source>
</evidence>
<keyword evidence="2" id="KW-0677">Repeat</keyword>
<evidence type="ECO:0000256" key="2">
    <source>
        <dbReference type="ARBA" id="ARBA00022737"/>
    </source>
</evidence>